<feature type="binding site" evidence="5">
    <location>
        <position position="217"/>
    </location>
    <ligand>
        <name>ATP</name>
        <dbReference type="ChEBI" id="CHEBI:30616"/>
    </ligand>
</feature>
<gene>
    <name evidence="7" type="ORF">B7O98_03825</name>
</gene>
<dbReference type="AlphaFoldDB" id="A0A2R7Y7P8"/>
<evidence type="ECO:0000256" key="2">
    <source>
        <dbReference type="ARBA" id="ARBA00022705"/>
    </source>
</evidence>
<keyword evidence="4 5" id="KW-0067">ATP-binding</keyword>
<proteinExistence type="inferred from homology"/>
<keyword evidence="3 5" id="KW-0547">Nucleotide-binding</keyword>
<dbReference type="CDD" id="cd08768">
    <property type="entry name" value="Cdc6_C"/>
    <property type="match status" value="1"/>
</dbReference>
<dbReference type="GO" id="GO:0006260">
    <property type="term" value="P:DNA replication"/>
    <property type="evidence" value="ECO:0007669"/>
    <property type="project" value="UniProtKB-UniRule"/>
</dbReference>
<dbReference type="InterPro" id="IPR036388">
    <property type="entry name" value="WH-like_DNA-bd_sf"/>
</dbReference>
<dbReference type="InterPro" id="IPR014277">
    <property type="entry name" value="Orc1/Cdc6_arc"/>
</dbReference>
<dbReference type="PANTHER" id="PTHR10763">
    <property type="entry name" value="CELL DIVISION CONTROL PROTEIN 6-RELATED"/>
    <property type="match status" value="1"/>
</dbReference>
<feature type="binding site" evidence="5">
    <location>
        <begin position="69"/>
        <end position="73"/>
    </location>
    <ligand>
        <name>ATP</name>
        <dbReference type="ChEBI" id="CHEBI:30616"/>
    </ligand>
</feature>
<dbReference type="InterPro" id="IPR027417">
    <property type="entry name" value="P-loop_NTPase"/>
</dbReference>
<dbReference type="InterPro" id="IPR055237">
    <property type="entry name" value="Cdc6_lid"/>
</dbReference>
<dbReference type="Gene3D" id="1.10.10.10">
    <property type="entry name" value="Winged helix-like DNA-binding domain superfamily/Winged helix DNA-binding domain"/>
    <property type="match status" value="1"/>
</dbReference>
<dbReference type="InterPro" id="IPR015163">
    <property type="entry name" value="Cdc6_C"/>
</dbReference>
<evidence type="ECO:0000313" key="8">
    <source>
        <dbReference type="Proteomes" id="UP000244093"/>
    </source>
</evidence>
<feature type="binding site" evidence="5">
    <location>
        <position position="229"/>
    </location>
    <ligand>
        <name>ATP</name>
        <dbReference type="ChEBI" id="CHEBI:30616"/>
    </ligand>
</feature>
<dbReference type="InterPro" id="IPR050311">
    <property type="entry name" value="ORC1/CDC6"/>
</dbReference>
<dbReference type="SUPFAM" id="SSF46785">
    <property type="entry name" value="Winged helix' DNA-binding domain"/>
    <property type="match status" value="1"/>
</dbReference>
<evidence type="ECO:0000256" key="5">
    <source>
        <dbReference type="HAMAP-Rule" id="MF_01407"/>
    </source>
</evidence>
<dbReference type="Pfam" id="PF22703">
    <property type="entry name" value="Cdc6_lid"/>
    <property type="match status" value="1"/>
</dbReference>
<dbReference type="HAMAP" id="MF_01407">
    <property type="entry name" value="ORC1_type_DNA_replic_protein"/>
    <property type="match status" value="1"/>
</dbReference>
<keyword evidence="2 5" id="KW-0235">DNA replication</keyword>
<dbReference type="GO" id="GO:0016887">
    <property type="term" value="F:ATP hydrolysis activity"/>
    <property type="evidence" value="ECO:0007669"/>
    <property type="project" value="InterPro"/>
</dbReference>
<dbReference type="Gene3D" id="1.10.8.60">
    <property type="match status" value="1"/>
</dbReference>
<dbReference type="EMBL" id="NBVN01000002">
    <property type="protein sequence ID" value="PUA33555.1"/>
    <property type="molecule type" value="Genomic_DNA"/>
</dbReference>
<sequence length="416" mass="47071">MSELHELIENEIKRPSVFVDESVLYPEYIPPVIRHRDEQLKSLVRLFKPVILNPGSTSVKALLVGPIGSGKTVTAAVFGREISRAASSKGLNLMYVHVNCSRSKNLPNILREVKDQLGIPIPDRGLSTQEMLEALLKLLERENIYTIITLDEFDYFIQAASVEDKYTVLRLYDIFKDEVKRINFIFVARGSPTNIWSRLDSITGSYLMKNLITFEPYKSRELLTILKDRVDKAFHIGVVGDEVLDYISKLTGYDTGGDGNARKALAILHAAGKLADKELIEGKASRVTVDHVRMVVTQEYPSMVELLDTLHYLPLHEILILKAIVLSLKESGEDYVSMGVIEKTYRKLCEEVGEEPRGHTKVYMFVLDLKQRNIILTKNSIKGRKGRSTYVGFGMAPLDPLLQRLDLLIKQKLVVR</sequence>
<dbReference type="GO" id="GO:0005524">
    <property type="term" value="F:ATP binding"/>
    <property type="evidence" value="ECO:0007669"/>
    <property type="project" value="UniProtKB-UniRule"/>
</dbReference>
<accession>A0A2R7Y7P8</accession>
<protein>
    <recommendedName>
        <fullName evidence="5">ORC1-type DNA replication protein</fullName>
    </recommendedName>
</protein>
<comment type="function">
    <text evidence="5">Involved in regulation of DNA replication.</text>
</comment>
<reference evidence="7" key="1">
    <citation type="submission" date="2017-04" db="EMBL/GenBank/DDBJ databases">
        <authorList>
            <person name="Afonso C.L."/>
            <person name="Miller P.J."/>
            <person name="Scott M.A."/>
            <person name="Spackman E."/>
            <person name="Goraichik I."/>
            <person name="Dimitrov K.M."/>
            <person name="Suarez D.L."/>
            <person name="Swayne D.E."/>
        </authorList>
    </citation>
    <scope>NUCLEOTIDE SEQUENCE</scope>
    <source>
        <strain evidence="7">NZ3</strain>
    </source>
</reference>
<comment type="caution">
    <text evidence="7">The sequence shown here is derived from an EMBL/GenBank/DDBJ whole genome shotgun (WGS) entry which is preliminary data.</text>
</comment>
<evidence type="ECO:0000256" key="1">
    <source>
        <dbReference type="ARBA" id="ARBA00006184"/>
    </source>
</evidence>
<dbReference type="InterPro" id="IPR049945">
    <property type="entry name" value="AAA_22"/>
</dbReference>
<name>A0A2R7Y7P8_9CREN</name>
<evidence type="ECO:0000259" key="6">
    <source>
        <dbReference type="SMART" id="SM01074"/>
    </source>
</evidence>
<dbReference type="SUPFAM" id="SSF52540">
    <property type="entry name" value="P-loop containing nucleoside triphosphate hydrolases"/>
    <property type="match status" value="1"/>
</dbReference>
<organism evidence="7 8">
    <name type="scientific">Zestosphaera tikiterensis</name>
    <dbReference type="NCBI Taxonomy" id="1973259"/>
    <lineage>
        <taxon>Archaea</taxon>
        <taxon>Thermoproteota</taxon>
        <taxon>Thermoprotei</taxon>
        <taxon>Desulfurococcales</taxon>
        <taxon>Desulfurococcaceae</taxon>
        <taxon>Zestosphaera</taxon>
    </lineage>
</organism>
<dbReference type="Gene3D" id="3.40.50.300">
    <property type="entry name" value="P-loop containing nucleotide triphosphate hydrolases"/>
    <property type="match status" value="1"/>
</dbReference>
<evidence type="ECO:0000256" key="3">
    <source>
        <dbReference type="ARBA" id="ARBA00022741"/>
    </source>
</evidence>
<dbReference type="NCBIfam" id="NF001623">
    <property type="entry name" value="PRK00411.1-1"/>
    <property type="match status" value="1"/>
</dbReference>
<comment type="similarity">
    <text evidence="1 5">Belongs to the CDC6/cdc18 family.</text>
</comment>
<dbReference type="InterPro" id="IPR036390">
    <property type="entry name" value="WH_DNA-bd_sf"/>
</dbReference>
<dbReference type="NCBIfam" id="TIGR02928">
    <property type="entry name" value="orc1/cdc6 family replication initiation protein"/>
    <property type="match status" value="1"/>
</dbReference>
<dbReference type="SMART" id="SM01074">
    <property type="entry name" value="Cdc6_C"/>
    <property type="match status" value="1"/>
</dbReference>
<reference evidence="7" key="2">
    <citation type="journal article" date="2018" name="Syst. Appl. Microbiol.">
        <title>A new symbiotic nanoarchaeote (Candidatus Nanoclepta minutus) and its host (Zestosphaera tikiterensis gen. nov., sp. nov.) from a New Zealand hot spring.</title>
        <authorList>
            <person name="St John E."/>
            <person name="Liu Y."/>
            <person name="Podar M."/>
            <person name="Stott M.B."/>
            <person name="Meneghin J."/>
            <person name="Chen Z."/>
            <person name="Lagutin K."/>
            <person name="Mitchell K."/>
            <person name="Reysenbach A.L."/>
        </authorList>
    </citation>
    <scope>NUCLEOTIDE SEQUENCE [LARGE SCALE GENOMIC DNA]</scope>
    <source>
        <strain evidence="7">NZ3</strain>
    </source>
</reference>
<dbReference type="PANTHER" id="PTHR10763:SF31">
    <property type="entry name" value="ORC1-TYPE DNA REPLICATION PROTEIN 2"/>
    <property type="match status" value="1"/>
</dbReference>
<evidence type="ECO:0000313" key="7">
    <source>
        <dbReference type="EMBL" id="PUA33555.1"/>
    </source>
</evidence>
<evidence type="ECO:0000256" key="4">
    <source>
        <dbReference type="ARBA" id="ARBA00022840"/>
    </source>
</evidence>
<feature type="domain" description="Cdc6 C-terminal" evidence="6">
    <location>
        <begin position="321"/>
        <end position="405"/>
    </location>
</feature>
<dbReference type="Pfam" id="PF13401">
    <property type="entry name" value="AAA_22"/>
    <property type="match status" value="1"/>
</dbReference>
<dbReference type="Proteomes" id="UP000244093">
    <property type="component" value="Unassembled WGS sequence"/>
</dbReference>
<dbReference type="Pfam" id="PF09079">
    <property type="entry name" value="WHD_Cdc6"/>
    <property type="match status" value="1"/>
</dbReference>